<organism evidence="7">
    <name type="scientific">Aceria tosichella</name>
    <name type="common">wheat curl mite</name>
    <dbReference type="NCBI Taxonomy" id="561515"/>
    <lineage>
        <taxon>Eukaryota</taxon>
        <taxon>Metazoa</taxon>
        <taxon>Ecdysozoa</taxon>
        <taxon>Arthropoda</taxon>
        <taxon>Chelicerata</taxon>
        <taxon>Arachnida</taxon>
        <taxon>Acari</taxon>
        <taxon>Acariformes</taxon>
        <taxon>Trombidiformes</taxon>
        <taxon>Prostigmata</taxon>
        <taxon>Eupodina</taxon>
        <taxon>Eriophyoidea</taxon>
        <taxon>Eriophyidae</taxon>
        <taxon>Eriophyinae</taxon>
        <taxon>Aceriini</taxon>
        <taxon>Aceria</taxon>
    </lineage>
</organism>
<evidence type="ECO:0000313" key="7">
    <source>
        <dbReference type="EMBL" id="MDE51201.1"/>
    </source>
</evidence>
<evidence type="ECO:0000256" key="3">
    <source>
        <dbReference type="ARBA" id="ARBA00022942"/>
    </source>
</evidence>
<sequence length="265" mass="30654">MSTLEEQRNILFAEWTRGEAKNVKVIDNLLEKLKLTLSQISFQPNETQVGSLVHSRDVLEIGSFFSIETQRVDSFERYFSQLKVYYFDYKDVPGLPESPNKYQLIGLNLLRLLSQNRLAEFHTEIELLPLDVIQRNPFINHPILLEQYLMEGSFNKIFLAKSKNPSPHYTFFIEVLLSTIRVEMASCLESAFDTIAVVDAVRLLFLSNLNDFKKFMTTRQWVLSNDQTKISFPQSKDMNPMTAKVASQQIASQIIEYAVELEKIV</sequence>
<evidence type="ECO:0000256" key="5">
    <source>
        <dbReference type="ARBA" id="ARBA00078986"/>
    </source>
</evidence>
<reference evidence="7" key="1">
    <citation type="submission" date="2018-10" db="EMBL/GenBank/DDBJ databases">
        <title>Transcriptome assembly of Aceria tosichella (Wheat curl mite) Type 2.</title>
        <authorList>
            <person name="Scully E.D."/>
            <person name="Geib S.M."/>
            <person name="Palmer N.A."/>
            <person name="Gupta A.K."/>
            <person name="Sarath G."/>
            <person name="Tatineni S."/>
        </authorList>
    </citation>
    <scope>NUCLEOTIDE SEQUENCE</scope>
    <source>
        <strain evidence="7">LincolnNE</strain>
    </source>
</reference>
<dbReference type="PROSITE" id="PS50250">
    <property type="entry name" value="PCI"/>
    <property type="match status" value="1"/>
</dbReference>
<dbReference type="GO" id="GO:0005634">
    <property type="term" value="C:nucleus"/>
    <property type="evidence" value="ECO:0007669"/>
    <property type="project" value="TreeGrafter"/>
</dbReference>
<proteinExistence type="inferred from homology"/>
<dbReference type="FunFam" id="1.25.40.990:FF:000001">
    <property type="entry name" value="26S proteasome non-ATPase regulatory subunit"/>
    <property type="match status" value="1"/>
</dbReference>
<gene>
    <name evidence="7" type="primary">Psmd8</name>
    <name evidence="7" type="ORF">g.14752</name>
</gene>
<comment type="similarity">
    <text evidence="1">Belongs to the proteasome subunit S14 family.</text>
</comment>
<evidence type="ECO:0000259" key="6">
    <source>
        <dbReference type="PROSITE" id="PS50250"/>
    </source>
</evidence>
<dbReference type="InterPro" id="IPR006746">
    <property type="entry name" value="26S_Psome_Rpn12"/>
</dbReference>
<dbReference type="AlphaFoldDB" id="A0A6G1SLW0"/>
<protein>
    <recommendedName>
        <fullName evidence="2">26S proteasome non-ATPase regulatory subunit 8</fullName>
    </recommendedName>
    <alternativeName>
        <fullName evidence="5">26S proteasome regulatory subunit RPN12</fullName>
    </alternativeName>
</protein>
<dbReference type="PANTHER" id="PTHR12387">
    <property type="entry name" value="26S PROTEASOME NON-ATPASE REGULATORY SUBUNIT 8"/>
    <property type="match status" value="1"/>
</dbReference>
<dbReference type="GO" id="GO:0008541">
    <property type="term" value="C:proteasome regulatory particle, lid subcomplex"/>
    <property type="evidence" value="ECO:0007669"/>
    <property type="project" value="TreeGrafter"/>
</dbReference>
<feature type="domain" description="PCI" evidence="6">
    <location>
        <begin position="73"/>
        <end position="246"/>
    </location>
</feature>
<dbReference type="InterPro" id="IPR000717">
    <property type="entry name" value="PCI_dom"/>
</dbReference>
<dbReference type="InterPro" id="IPR033464">
    <property type="entry name" value="CSN8_PSD8_EIF3K"/>
</dbReference>
<evidence type="ECO:0000256" key="1">
    <source>
        <dbReference type="ARBA" id="ARBA00009627"/>
    </source>
</evidence>
<keyword evidence="3 7" id="KW-0647">Proteasome</keyword>
<dbReference type="GO" id="GO:0043161">
    <property type="term" value="P:proteasome-mediated ubiquitin-dependent protein catabolic process"/>
    <property type="evidence" value="ECO:0007669"/>
    <property type="project" value="TreeGrafter"/>
</dbReference>
<evidence type="ECO:0000256" key="2">
    <source>
        <dbReference type="ARBA" id="ARBA00014939"/>
    </source>
</evidence>
<dbReference type="Gene3D" id="1.25.40.990">
    <property type="match status" value="1"/>
</dbReference>
<dbReference type="PANTHER" id="PTHR12387:SF0">
    <property type="entry name" value="26S PROTEASOME NON-ATPASE REGULATORY SUBUNIT 8"/>
    <property type="match status" value="1"/>
</dbReference>
<dbReference type="GO" id="GO:0005829">
    <property type="term" value="C:cytosol"/>
    <property type="evidence" value="ECO:0007669"/>
    <property type="project" value="TreeGrafter"/>
</dbReference>
<comment type="subunit">
    <text evidence="4">Component of the 19S proteasome regulatory particle complex. The 26S proteasome consists of a 20S core particle (CP) and two 19S regulatory subunits (RP). The regulatory particle is made of a lid composed of 9 subunits including PSMD8, a base containing 6 ATPases and few additional components. Interacts with DDI2. Interacts with TASOR.</text>
</comment>
<accession>A0A6G1SLW0</accession>
<dbReference type="EMBL" id="GGYP01006430">
    <property type="protein sequence ID" value="MDE51201.1"/>
    <property type="molecule type" value="Transcribed_RNA"/>
</dbReference>
<dbReference type="Pfam" id="PF10075">
    <property type="entry name" value="CSN8_PSD8_EIF3K"/>
    <property type="match status" value="1"/>
</dbReference>
<name>A0A6G1SLW0_9ACAR</name>
<evidence type="ECO:0000256" key="4">
    <source>
        <dbReference type="ARBA" id="ARBA00062283"/>
    </source>
</evidence>